<protein>
    <submittedName>
        <fullName evidence="6">Zinc ABC transporter solute-binding protein</fullName>
    </submittedName>
</protein>
<evidence type="ECO:0000313" key="7">
    <source>
        <dbReference type="Proteomes" id="UP000463857"/>
    </source>
</evidence>
<keyword evidence="3 5" id="KW-0732">Signal</keyword>
<dbReference type="KEGG" id="eke:EK0264_07315"/>
<accession>A0A7L4YLG2</accession>
<feature type="signal peptide" evidence="5">
    <location>
        <begin position="1"/>
        <end position="41"/>
    </location>
</feature>
<evidence type="ECO:0000256" key="5">
    <source>
        <dbReference type="SAM" id="SignalP"/>
    </source>
</evidence>
<gene>
    <name evidence="6" type="ORF">EK0264_07315</name>
</gene>
<keyword evidence="7" id="KW-1185">Reference proteome</keyword>
<feature type="compositionally biased region" description="Basic and acidic residues" evidence="4">
    <location>
        <begin position="139"/>
        <end position="155"/>
    </location>
</feature>
<organism evidence="6 7">
    <name type="scientific">Epidermidibacterium keratini</name>
    <dbReference type="NCBI Taxonomy" id="1891644"/>
    <lineage>
        <taxon>Bacteria</taxon>
        <taxon>Bacillati</taxon>
        <taxon>Actinomycetota</taxon>
        <taxon>Actinomycetes</taxon>
        <taxon>Sporichthyales</taxon>
        <taxon>Sporichthyaceae</taxon>
        <taxon>Epidermidibacterium</taxon>
    </lineage>
</organism>
<evidence type="ECO:0000256" key="3">
    <source>
        <dbReference type="ARBA" id="ARBA00022729"/>
    </source>
</evidence>
<dbReference type="PANTHER" id="PTHR42953">
    <property type="entry name" value="HIGH-AFFINITY ZINC UPTAKE SYSTEM PROTEIN ZNUA-RELATED"/>
    <property type="match status" value="1"/>
</dbReference>
<dbReference type="GO" id="GO:0030001">
    <property type="term" value="P:metal ion transport"/>
    <property type="evidence" value="ECO:0007669"/>
    <property type="project" value="InterPro"/>
</dbReference>
<dbReference type="EMBL" id="CP047156">
    <property type="protein sequence ID" value="QHC00101.1"/>
    <property type="molecule type" value="Genomic_DNA"/>
</dbReference>
<keyword evidence="2" id="KW-0813">Transport</keyword>
<proteinExistence type="inferred from homology"/>
<name>A0A7L4YLG2_9ACTN</name>
<dbReference type="Proteomes" id="UP000463857">
    <property type="component" value="Chromosome"/>
</dbReference>
<reference evidence="6 7" key="1">
    <citation type="journal article" date="2018" name="Int. J. Syst. Evol. Microbiol.">
        <title>Epidermidibacterium keratini gen. nov., sp. nov., a member of the family Sporichthyaceae, isolated from keratin epidermis.</title>
        <authorList>
            <person name="Lee D.G."/>
            <person name="Trujillo M.E."/>
            <person name="Kang S."/>
            <person name="Nam J.J."/>
            <person name="Kim Y.J."/>
        </authorList>
    </citation>
    <scope>NUCLEOTIDE SEQUENCE [LARGE SCALE GENOMIC DNA]</scope>
    <source>
        <strain evidence="6 7">EPI-7</strain>
    </source>
</reference>
<sequence length="329" mass="35075">MSCWRTHPRVVPLPRPQAVRRTALAAALALAPLALVSCATAPSGSGSGRPAVVVGFYPQQFLVEQIAGDRVELASLAKPGAEPHDMELSPQAVVALEEADLIVYQHGLQPAVDDAVEDEAPAHRLDLLETVPTLIEGGDDGHDHGAEESGDDHAAHADHEVDPHIWLDLPNMAAMGQAIADRLAEIDPPNAATYQQNAVELTAQLTDLDTEFAAELATCQRHEFVTTHTAFGYLAAAYGLEQVSLTGLSPDEQPSANRLYEAMQYADEHEVTTIFYETDGDPGYALTIADEVGAATEMLSPLEVAPASGDYLTEMAANVQKLRNALGCQ</sequence>
<dbReference type="GO" id="GO:0046872">
    <property type="term" value="F:metal ion binding"/>
    <property type="evidence" value="ECO:0007669"/>
    <property type="project" value="InterPro"/>
</dbReference>
<evidence type="ECO:0000256" key="2">
    <source>
        <dbReference type="ARBA" id="ARBA00022448"/>
    </source>
</evidence>
<dbReference type="SUPFAM" id="SSF53807">
    <property type="entry name" value="Helical backbone' metal receptor"/>
    <property type="match status" value="1"/>
</dbReference>
<comment type="similarity">
    <text evidence="1">Belongs to the bacterial solute-binding protein 9 family.</text>
</comment>
<dbReference type="AlphaFoldDB" id="A0A7L4YLG2"/>
<feature type="region of interest" description="Disordered" evidence="4">
    <location>
        <begin position="136"/>
        <end position="155"/>
    </location>
</feature>
<dbReference type="PANTHER" id="PTHR42953:SF3">
    <property type="entry name" value="HIGH-AFFINITY ZINC UPTAKE SYSTEM PROTEIN ZNUA"/>
    <property type="match status" value="1"/>
</dbReference>
<dbReference type="OrthoDB" id="9810636at2"/>
<dbReference type="InterPro" id="IPR006127">
    <property type="entry name" value="ZnuA-like"/>
</dbReference>
<evidence type="ECO:0000256" key="1">
    <source>
        <dbReference type="ARBA" id="ARBA00011028"/>
    </source>
</evidence>
<dbReference type="Gene3D" id="3.40.50.1980">
    <property type="entry name" value="Nitrogenase molybdenum iron protein domain"/>
    <property type="match status" value="2"/>
</dbReference>
<evidence type="ECO:0000313" key="6">
    <source>
        <dbReference type="EMBL" id="QHC00101.1"/>
    </source>
</evidence>
<feature type="chain" id="PRO_5029793698" evidence="5">
    <location>
        <begin position="42"/>
        <end position="329"/>
    </location>
</feature>
<dbReference type="InParanoid" id="A0A7L4YLG2"/>
<dbReference type="InterPro" id="IPR050492">
    <property type="entry name" value="Bact_metal-bind_prot9"/>
</dbReference>
<dbReference type="Pfam" id="PF01297">
    <property type="entry name" value="ZnuA"/>
    <property type="match status" value="1"/>
</dbReference>
<evidence type="ECO:0000256" key="4">
    <source>
        <dbReference type="SAM" id="MobiDB-lite"/>
    </source>
</evidence>